<dbReference type="InterPro" id="IPR012132">
    <property type="entry name" value="GMC_OxRdtase"/>
</dbReference>
<evidence type="ECO:0000313" key="16">
    <source>
        <dbReference type="Proteomes" id="UP000283269"/>
    </source>
</evidence>
<comment type="catalytic activity">
    <reaction evidence="10">
        <text>pyranose + acceptor = pyranos-3-ulose + reduced acceptor.</text>
        <dbReference type="EC" id="1.1.99.29"/>
    </reaction>
</comment>
<dbReference type="PIRSF" id="PIRSF000137">
    <property type="entry name" value="Alcohol_oxidase"/>
    <property type="match status" value="1"/>
</dbReference>
<keyword evidence="13" id="KW-0274">FAD</keyword>
<evidence type="ECO:0000256" key="13">
    <source>
        <dbReference type="PIRSR" id="PIRSR000137-2"/>
    </source>
</evidence>
<organism evidence="15 16">
    <name type="scientific">Psilocybe cyanescens</name>
    <dbReference type="NCBI Taxonomy" id="93625"/>
    <lineage>
        <taxon>Eukaryota</taxon>
        <taxon>Fungi</taxon>
        <taxon>Dikarya</taxon>
        <taxon>Basidiomycota</taxon>
        <taxon>Agaricomycotina</taxon>
        <taxon>Agaricomycetes</taxon>
        <taxon>Agaricomycetidae</taxon>
        <taxon>Agaricales</taxon>
        <taxon>Agaricineae</taxon>
        <taxon>Strophariaceae</taxon>
        <taxon>Psilocybe</taxon>
    </lineage>
</organism>
<comment type="caution">
    <text evidence="15">The sequence shown here is derived from an EMBL/GenBank/DDBJ whole genome shotgun (WGS) entry which is preliminary data.</text>
</comment>
<proteinExistence type="inferred from homology"/>
<dbReference type="EC" id="1.1.99.29" evidence="5"/>
<keyword evidence="13" id="KW-0285">Flavoprotein</keyword>
<evidence type="ECO:0000256" key="4">
    <source>
        <dbReference type="ARBA" id="ARBA00011245"/>
    </source>
</evidence>
<dbReference type="PROSITE" id="PS00624">
    <property type="entry name" value="GMC_OXRED_2"/>
    <property type="match status" value="1"/>
</dbReference>
<name>A0A409VU44_PSICY</name>
<feature type="binding site" evidence="13">
    <location>
        <begin position="538"/>
        <end position="539"/>
    </location>
    <ligand>
        <name>FAD</name>
        <dbReference type="ChEBI" id="CHEBI:57692"/>
    </ligand>
</feature>
<sequence length="610" mass="66642">MHTAQQPTESEVVYDIIFAGGGASACITAGRLAEADPSLKILIVESGPHTKGLEDYVQPARYFGNLALVKETFNIHISRPSPSLLGRTPIVPTGHATDIDILVMVYTRGAASDYDDWEIEYGNKGWGSKHLIPLLRKAETYQSGTTGPTAHGHSGPLKISFAPDLINVTESFLEVAAAFDKERSIVDDINAFSECDKYGRLPRYVDDKTGRRSDAAHHYIYNQENNKNLKVLDRHRVIRVVLEGDQAVGIEYASEQNGGFTPLLIARASRLVVVAGGTFGSPAILERSGIGGKHVLEKAGIPPVVDLPGVGENYMDHNVVFLPFVATEDADTLDQLFRGSEEEIKPYETQWLKDGTGLMSHNGLDSAIKMRPNEEELAEIFPEFDYRWQTYFAKADHHDKPVAILGPLAAYCGVNPDVPRGKYFSIAYFLAYPASAGNIHVTSADPNTPSDFHAGFLDDPADLVSLRWSYKKARELGRRLKYYAGDLVVGHPAFKETSSAQPIQPASPAAISAPKIVYSKEDDDAIDEYHRRNVETTWHSIGTCAMKPREQRGVVDERLNVHGIQGLKVADCSIAPGNVGANMYSTAIAIGEKAAVIIAQDLGIQGVTEQ</sequence>
<protein>
    <recommendedName>
        <fullName evidence="5">pyranose dehydrogenase (acceptor)</fullName>
        <ecNumber evidence="5">1.1.99.29</ecNumber>
    </recommendedName>
</protein>
<dbReference type="OrthoDB" id="269227at2759"/>
<evidence type="ECO:0000256" key="9">
    <source>
        <dbReference type="ARBA" id="ARBA00034010"/>
    </source>
</evidence>
<gene>
    <name evidence="15" type="ORF">CVT25_009748</name>
</gene>
<dbReference type="InterPro" id="IPR000172">
    <property type="entry name" value="GMC_OxRdtase_N"/>
</dbReference>
<evidence type="ECO:0000256" key="11">
    <source>
        <dbReference type="ARBA" id="ARBA00034050"/>
    </source>
</evidence>
<dbReference type="GO" id="GO:0005576">
    <property type="term" value="C:extracellular region"/>
    <property type="evidence" value="ECO:0007669"/>
    <property type="project" value="UniProtKB-SubCell"/>
</dbReference>
<comment type="catalytic activity">
    <reaction evidence="11">
        <text>a pyranoside + acceptor = a pyranosid-3-ulose + reduced acceptor.</text>
        <dbReference type="EC" id="1.1.99.29"/>
    </reaction>
</comment>
<comment type="function">
    <text evidence="7">Catalyzes the single-oxidation or sequential double oxidation reaction of carbohydrates primarily at carbon-2 and/or carbon-3 with the concomitant reduction of the flavin. The enzyme exhibits a broad sugar substrate specificity, oxidizing different aldopyranoses to the corresponding C-1, C-2, C-3 or C-1,2, C-2,3 and C-3,4 (di)dehydro sugars with substrate-specific regioselectivity. Accepts only a narrow range of electron acceptors such as substituted benzoquinones and complexed metal ions and reacts extremely slowly with O(2) as acceptor. May play a role in the natural recycling of plant matter by oxidizing all major monosaccharides in lignocellulose and by reducing quinone compounds or reactive radical species generated during lignin depolymerization.</text>
</comment>
<comment type="subunit">
    <text evidence="4">Monomer.</text>
</comment>
<evidence type="ECO:0000256" key="3">
    <source>
        <dbReference type="ARBA" id="ARBA00010790"/>
    </source>
</evidence>
<dbReference type="SUPFAM" id="SSF54373">
    <property type="entry name" value="FAD-linked reductases, C-terminal domain"/>
    <property type="match status" value="1"/>
</dbReference>
<dbReference type="InterPro" id="IPR007867">
    <property type="entry name" value="GMC_OxRtase_C"/>
</dbReference>
<dbReference type="Proteomes" id="UP000283269">
    <property type="component" value="Unassembled WGS sequence"/>
</dbReference>
<evidence type="ECO:0000256" key="2">
    <source>
        <dbReference type="ARBA" id="ARBA00004613"/>
    </source>
</evidence>
<dbReference type="PANTHER" id="PTHR11552:SF78">
    <property type="entry name" value="GLUCOSE-METHANOL-CHOLINE OXIDOREDUCTASE N-TERMINAL DOMAIN-CONTAINING PROTEIN"/>
    <property type="match status" value="1"/>
</dbReference>
<comment type="cofactor">
    <cofactor evidence="1 13">
        <name>FAD</name>
        <dbReference type="ChEBI" id="CHEBI:57692"/>
    </cofactor>
</comment>
<evidence type="ECO:0000256" key="10">
    <source>
        <dbReference type="ARBA" id="ARBA00034029"/>
    </source>
</evidence>
<evidence type="ECO:0000313" key="15">
    <source>
        <dbReference type="EMBL" id="PPQ69811.1"/>
    </source>
</evidence>
<evidence type="ECO:0000256" key="5">
    <source>
        <dbReference type="ARBA" id="ARBA00013177"/>
    </source>
</evidence>
<dbReference type="Pfam" id="PF00732">
    <property type="entry name" value="GMC_oxred_N"/>
    <property type="match status" value="1"/>
</dbReference>
<dbReference type="STRING" id="93625.A0A409VU44"/>
<comment type="similarity">
    <text evidence="3">Belongs to the GMC oxidoreductase family.</text>
</comment>
<keyword evidence="16" id="KW-1185">Reference proteome</keyword>
<evidence type="ECO:0000259" key="14">
    <source>
        <dbReference type="PROSITE" id="PS00624"/>
    </source>
</evidence>
<dbReference type="InParanoid" id="A0A409VU44"/>
<dbReference type="Gene3D" id="3.50.50.60">
    <property type="entry name" value="FAD/NAD(P)-binding domain"/>
    <property type="match status" value="1"/>
</dbReference>
<dbReference type="AlphaFoldDB" id="A0A409VU44"/>
<dbReference type="PANTHER" id="PTHR11552">
    <property type="entry name" value="GLUCOSE-METHANOL-CHOLINE GMC OXIDOREDUCTASE"/>
    <property type="match status" value="1"/>
</dbReference>
<dbReference type="GO" id="GO:0033718">
    <property type="term" value="F:pyranose dehydrogenase (acceptor) activity"/>
    <property type="evidence" value="ECO:0007669"/>
    <property type="project" value="UniProtKB-EC"/>
</dbReference>
<evidence type="ECO:0000256" key="7">
    <source>
        <dbReference type="ARBA" id="ARBA00024699"/>
    </source>
</evidence>
<dbReference type="InterPro" id="IPR036188">
    <property type="entry name" value="FAD/NAD-bd_sf"/>
</dbReference>
<feature type="domain" description="Glucose-methanol-choline oxidoreductase N-terminal" evidence="14">
    <location>
        <begin position="277"/>
        <end position="291"/>
    </location>
</feature>
<accession>A0A409VU44</accession>
<reference evidence="15 16" key="1">
    <citation type="journal article" date="2018" name="Evol. Lett.">
        <title>Horizontal gene cluster transfer increased hallucinogenic mushroom diversity.</title>
        <authorList>
            <person name="Reynolds H.T."/>
            <person name="Vijayakumar V."/>
            <person name="Gluck-Thaler E."/>
            <person name="Korotkin H.B."/>
            <person name="Matheny P.B."/>
            <person name="Slot J.C."/>
        </authorList>
    </citation>
    <scope>NUCLEOTIDE SEQUENCE [LARGE SCALE GENOMIC DNA]</scope>
    <source>
        <strain evidence="15 16">2631</strain>
    </source>
</reference>
<keyword evidence="6" id="KW-0964">Secreted</keyword>
<comment type="catalytic activity">
    <reaction evidence="12">
        <text>a pyranoside + acceptor = a pyranosid-3,4-diulose + reduced acceptor.</text>
        <dbReference type="EC" id="1.1.99.29"/>
    </reaction>
</comment>
<dbReference type="GO" id="GO:0050660">
    <property type="term" value="F:flavin adenine dinucleotide binding"/>
    <property type="evidence" value="ECO:0007669"/>
    <property type="project" value="InterPro"/>
</dbReference>
<dbReference type="Gene3D" id="3.30.560.10">
    <property type="entry name" value="Glucose Oxidase, domain 3"/>
    <property type="match status" value="1"/>
</dbReference>
<comment type="subcellular location">
    <subcellularLocation>
        <location evidence="2">Secreted</location>
    </subcellularLocation>
</comment>
<comment type="catalytic activity">
    <reaction evidence="8">
        <text>pyranose + acceptor = pyranos-2-ulose + reduced acceptor.</text>
        <dbReference type="EC" id="1.1.99.29"/>
    </reaction>
</comment>
<evidence type="ECO:0000256" key="12">
    <source>
        <dbReference type="ARBA" id="ARBA00034059"/>
    </source>
</evidence>
<evidence type="ECO:0000256" key="8">
    <source>
        <dbReference type="ARBA" id="ARBA00033986"/>
    </source>
</evidence>
<evidence type="ECO:0000256" key="6">
    <source>
        <dbReference type="ARBA" id="ARBA00022525"/>
    </source>
</evidence>
<dbReference type="EMBL" id="NHYD01003923">
    <property type="protein sequence ID" value="PPQ69811.1"/>
    <property type="molecule type" value="Genomic_DNA"/>
</dbReference>
<feature type="binding site" evidence="13">
    <location>
        <position position="237"/>
    </location>
    <ligand>
        <name>FAD</name>
        <dbReference type="ChEBI" id="CHEBI:57692"/>
    </ligand>
</feature>
<dbReference type="Pfam" id="PF05199">
    <property type="entry name" value="GMC_oxred_C"/>
    <property type="match status" value="1"/>
</dbReference>
<comment type="catalytic activity">
    <reaction evidence="9">
        <text>pyranose + acceptor = pyranos-2,3-diulose + reduced acceptor.</text>
        <dbReference type="EC" id="1.1.99.29"/>
    </reaction>
</comment>
<evidence type="ECO:0000256" key="1">
    <source>
        <dbReference type="ARBA" id="ARBA00001974"/>
    </source>
</evidence>
<dbReference type="SUPFAM" id="SSF51905">
    <property type="entry name" value="FAD/NAD(P)-binding domain"/>
    <property type="match status" value="1"/>
</dbReference>